<keyword evidence="3" id="KW-0813">Transport</keyword>
<dbReference type="AlphaFoldDB" id="A0A6J6BWX3"/>
<dbReference type="GO" id="GO:0005886">
    <property type="term" value="C:plasma membrane"/>
    <property type="evidence" value="ECO:0007669"/>
    <property type="project" value="UniProtKB-SubCell"/>
</dbReference>
<comment type="subcellular location">
    <subcellularLocation>
        <location evidence="1">Cell membrane</location>
        <topology evidence="1">Multi-pass membrane protein</topology>
    </subcellularLocation>
</comment>
<comment type="similarity">
    <text evidence="2">Belongs to the binding-protein-dependent transport system permease family. FecCD subfamily.</text>
</comment>
<feature type="transmembrane region" description="Helical" evidence="8">
    <location>
        <begin position="301"/>
        <end position="319"/>
    </location>
</feature>
<evidence type="ECO:0000256" key="8">
    <source>
        <dbReference type="SAM" id="Phobius"/>
    </source>
</evidence>
<keyword evidence="4" id="KW-1003">Cell membrane</keyword>
<feature type="transmembrane region" description="Helical" evidence="8">
    <location>
        <begin position="173"/>
        <end position="206"/>
    </location>
</feature>
<organism evidence="9">
    <name type="scientific">freshwater metagenome</name>
    <dbReference type="NCBI Taxonomy" id="449393"/>
    <lineage>
        <taxon>unclassified sequences</taxon>
        <taxon>metagenomes</taxon>
        <taxon>ecological metagenomes</taxon>
    </lineage>
</organism>
<reference evidence="9" key="1">
    <citation type="submission" date="2020-05" db="EMBL/GenBank/DDBJ databases">
        <authorList>
            <person name="Chiriac C."/>
            <person name="Salcher M."/>
            <person name="Ghai R."/>
            <person name="Kavagutti S V."/>
        </authorList>
    </citation>
    <scope>NUCLEOTIDE SEQUENCE</scope>
</reference>
<feature type="transmembrane region" description="Helical" evidence="8">
    <location>
        <begin position="55"/>
        <end position="76"/>
    </location>
</feature>
<dbReference type="InterPro" id="IPR037294">
    <property type="entry name" value="ABC_BtuC-like"/>
</dbReference>
<accession>A0A6J6BWX3</accession>
<evidence type="ECO:0000313" key="9">
    <source>
        <dbReference type="EMBL" id="CAB4543207.1"/>
    </source>
</evidence>
<evidence type="ECO:0000256" key="6">
    <source>
        <dbReference type="ARBA" id="ARBA00022989"/>
    </source>
</evidence>
<dbReference type="Gene3D" id="1.10.3470.10">
    <property type="entry name" value="ABC transporter involved in vitamin B12 uptake, BtuC"/>
    <property type="match status" value="1"/>
</dbReference>
<sequence>MSVRGRRFLLLAILLGTTFFALYALSVGSAAIDSPWKHIFSPSLQGSSHEVIWDIRFPRVLAALLIGAALGVAGAISQAATNNPLADPSIIGTTAGASLGAAIALLLNIATIGSLPVTIFALAGALLASLATFAASRSAIQLVIIGIATSALLSAVVGLLITIANRPDARSIAFWSLGSLALVSMNSINLLAPVIILGIILAWFIAQKLDLLALGDREVTYLGVNPQRMRLLAFSVISLLIAVSVSTVGSIAFLALAAPHITRYLIGPSNRPLVIGSAAIGAALLLIADTAARAIAPPFELPIGLITSLIGAPILILVLRRSGEVWR</sequence>
<evidence type="ECO:0000256" key="1">
    <source>
        <dbReference type="ARBA" id="ARBA00004651"/>
    </source>
</evidence>
<keyword evidence="7 8" id="KW-0472">Membrane</keyword>
<dbReference type="PANTHER" id="PTHR30472:SF25">
    <property type="entry name" value="ABC TRANSPORTER PERMEASE PROTEIN MJ0876-RELATED"/>
    <property type="match status" value="1"/>
</dbReference>
<protein>
    <submittedName>
        <fullName evidence="9">Unannotated protein</fullName>
    </submittedName>
</protein>
<dbReference type="CDD" id="cd06550">
    <property type="entry name" value="TM_ABC_iron-siderophores_like"/>
    <property type="match status" value="1"/>
</dbReference>
<feature type="transmembrane region" description="Helical" evidence="8">
    <location>
        <begin position="273"/>
        <end position="295"/>
    </location>
</feature>
<proteinExistence type="inferred from homology"/>
<evidence type="ECO:0000256" key="2">
    <source>
        <dbReference type="ARBA" id="ARBA00007935"/>
    </source>
</evidence>
<dbReference type="Pfam" id="PF01032">
    <property type="entry name" value="FecCD"/>
    <property type="match status" value="1"/>
</dbReference>
<dbReference type="PANTHER" id="PTHR30472">
    <property type="entry name" value="FERRIC ENTEROBACTIN TRANSPORT SYSTEM PERMEASE PROTEIN"/>
    <property type="match status" value="1"/>
</dbReference>
<feature type="transmembrane region" description="Helical" evidence="8">
    <location>
        <begin position="97"/>
        <end position="127"/>
    </location>
</feature>
<gene>
    <name evidence="9" type="ORF">UFOPK1440_00593</name>
</gene>
<dbReference type="GO" id="GO:0022857">
    <property type="term" value="F:transmembrane transporter activity"/>
    <property type="evidence" value="ECO:0007669"/>
    <property type="project" value="InterPro"/>
</dbReference>
<evidence type="ECO:0000256" key="5">
    <source>
        <dbReference type="ARBA" id="ARBA00022692"/>
    </source>
</evidence>
<dbReference type="EMBL" id="CAEZSP010000023">
    <property type="protein sequence ID" value="CAB4543207.1"/>
    <property type="molecule type" value="Genomic_DNA"/>
</dbReference>
<dbReference type="SUPFAM" id="SSF81345">
    <property type="entry name" value="ABC transporter involved in vitamin B12 uptake, BtuC"/>
    <property type="match status" value="1"/>
</dbReference>
<feature type="transmembrane region" description="Helical" evidence="8">
    <location>
        <begin position="231"/>
        <end position="261"/>
    </location>
</feature>
<name>A0A6J6BWX3_9ZZZZ</name>
<evidence type="ECO:0000256" key="4">
    <source>
        <dbReference type="ARBA" id="ARBA00022475"/>
    </source>
</evidence>
<evidence type="ECO:0000256" key="3">
    <source>
        <dbReference type="ARBA" id="ARBA00022448"/>
    </source>
</evidence>
<feature type="transmembrane region" description="Helical" evidence="8">
    <location>
        <begin position="139"/>
        <end position="161"/>
    </location>
</feature>
<keyword evidence="5 8" id="KW-0812">Transmembrane</keyword>
<evidence type="ECO:0000256" key="7">
    <source>
        <dbReference type="ARBA" id="ARBA00023136"/>
    </source>
</evidence>
<keyword evidence="6 8" id="KW-1133">Transmembrane helix</keyword>
<dbReference type="FunFam" id="1.10.3470.10:FF:000001">
    <property type="entry name" value="Vitamin B12 ABC transporter permease BtuC"/>
    <property type="match status" value="1"/>
</dbReference>
<dbReference type="InterPro" id="IPR000522">
    <property type="entry name" value="ABC_transptr_permease_BtuC"/>
</dbReference>